<evidence type="ECO:0000259" key="1">
    <source>
        <dbReference type="Pfam" id="PF01973"/>
    </source>
</evidence>
<dbReference type="InterPro" id="IPR002826">
    <property type="entry name" value="MptE-like"/>
</dbReference>
<dbReference type="Pfam" id="PF01973">
    <property type="entry name" value="MptE-like"/>
    <property type="match status" value="1"/>
</dbReference>
<protein>
    <recommendedName>
        <fullName evidence="1">6-hydroxymethylpterin diphosphokinase MptE-like domain-containing protein</fullName>
    </recommendedName>
</protein>
<gene>
    <name evidence="2" type="ORF">CWD94_23985</name>
</gene>
<comment type="caution">
    <text evidence="2">The sequence shown here is derived from an EMBL/GenBank/DDBJ whole genome shotgun (WGS) entry which is preliminary data.</text>
</comment>
<organism evidence="2 3">
    <name type="scientific">Lysinibacillus xylanilyticus</name>
    <dbReference type="NCBI Taxonomy" id="582475"/>
    <lineage>
        <taxon>Bacteria</taxon>
        <taxon>Bacillati</taxon>
        <taxon>Bacillota</taxon>
        <taxon>Bacilli</taxon>
        <taxon>Bacillales</taxon>
        <taxon>Bacillaceae</taxon>
        <taxon>Lysinibacillus</taxon>
    </lineage>
</organism>
<dbReference type="AlphaFoldDB" id="A0A2M9PZH7"/>
<feature type="domain" description="6-hydroxymethylpterin diphosphokinase MptE-like" evidence="1">
    <location>
        <begin position="171"/>
        <end position="339"/>
    </location>
</feature>
<dbReference type="EMBL" id="PHQY01000677">
    <property type="protein sequence ID" value="PJO41239.1"/>
    <property type="molecule type" value="Genomic_DNA"/>
</dbReference>
<evidence type="ECO:0000313" key="3">
    <source>
        <dbReference type="Proteomes" id="UP000232101"/>
    </source>
</evidence>
<dbReference type="PANTHER" id="PTHR41786">
    <property type="entry name" value="MOTILITY ACCESSORY FACTOR MAF"/>
    <property type="match status" value="1"/>
</dbReference>
<name>A0A2M9PZH7_9BACI</name>
<sequence length="570" mass="65121">MIDIYMELLNIKSITAKDGNETFEVNGYLLHSKYNPNREAESLIKKEINKNYVNVILGFGGGYLANALVKEEISNDKILFIEPITTFESFNTKQYDIVFGDNLDTIQEAIEGKLRFFSRKINVICAPNYDKIFPSLYVNVLKKVKDLQNLNIVYNNTVRDLSVTWQENSIRNMLPTYTNGSLNVLEKYYNCPVIVASGGPSLTKQLNLLKNIRKNVILIAAGSTVNTLITHNIEPDYIITIDGSEINYDSHFKDLKVKSAELMYASTSHYKIQQNFKNRQYAFLDTRENKYKEHVNNTLGIDLPNILGGGSVANFALSIARYLSTGPIALIGQDLAYTEGKTHAEGNKNLKAADTTFLTFQGAFEIEGYYGDKVMTDYTLFSMKESFEEIMKQIEDPNTIFNCTEGGLKIMNIQQKSFEHFCHQFVNRNSEVKLYNVNENKKDLAKYTSAAREEIRIYKNIILELKLAQQALEKNTLTTEFAPSVLKTLDDVDIKVAKLMKKVVMERINDPITLDVMTNYEAQGEETPEQKYQRVYEQNKELYDRLSKATEQSIQYTLDAIREAEELKGE</sequence>
<proteinExistence type="predicted"/>
<dbReference type="Proteomes" id="UP000232101">
    <property type="component" value="Unassembled WGS sequence"/>
</dbReference>
<evidence type="ECO:0000313" key="2">
    <source>
        <dbReference type="EMBL" id="PJO41239.1"/>
    </source>
</evidence>
<accession>A0A2M9PZH7</accession>
<reference evidence="2 3" key="1">
    <citation type="submission" date="2017-11" db="EMBL/GenBank/DDBJ databases">
        <title>Bacterial isolate from king chilli rhizosphere.</title>
        <authorList>
            <person name="Takhelmayum P."/>
            <person name="Sarangthem I."/>
        </authorList>
    </citation>
    <scope>NUCLEOTIDE SEQUENCE [LARGE SCALE GENOMIC DNA]</scope>
    <source>
        <strain evidence="3">t26</strain>
    </source>
</reference>
<dbReference type="PANTHER" id="PTHR41786:SF1">
    <property type="entry name" value="6-HYDROXYMETHYLPTERIN DIPHOSPHOKINASE MPTE-LIKE DOMAIN-CONTAINING PROTEIN"/>
    <property type="match status" value="1"/>
</dbReference>